<proteinExistence type="inferred from homology"/>
<keyword evidence="2 6" id="KW-0812">Transmembrane</keyword>
<dbReference type="GO" id="GO:0016020">
    <property type="term" value="C:membrane"/>
    <property type="evidence" value="ECO:0007669"/>
    <property type="project" value="UniProtKB-SubCell"/>
</dbReference>
<comment type="similarity">
    <text evidence="5">Belongs to the bacteriophage holin family. Cp-1 holin subfamily.</text>
</comment>
<accession>A0A168DHN2</accession>
<evidence type="ECO:0000256" key="5">
    <source>
        <dbReference type="ARBA" id="ARBA00023600"/>
    </source>
</evidence>
<evidence type="ECO:0000256" key="2">
    <source>
        <dbReference type="ARBA" id="ARBA00022692"/>
    </source>
</evidence>
<evidence type="ECO:0000313" key="8">
    <source>
        <dbReference type="Proteomes" id="UP000076967"/>
    </source>
</evidence>
<reference evidence="7 8" key="1">
    <citation type="submission" date="2016-03" db="EMBL/GenBank/DDBJ databases">
        <title>Draft genome sequence of Paenibacillus glacialis DSM 22343.</title>
        <authorList>
            <person name="Shin S.-K."/>
            <person name="Yi H."/>
        </authorList>
    </citation>
    <scope>NUCLEOTIDE SEQUENCE [LARGE SCALE GENOMIC DNA]</scope>
    <source>
        <strain evidence="7 8">DSM 22343</strain>
    </source>
</reference>
<dbReference type="EMBL" id="LVJH01000070">
    <property type="protein sequence ID" value="OAB34211.1"/>
    <property type="molecule type" value="Genomic_DNA"/>
</dbReference>
<evidence type="ECO:0000256" key="6">
    <source>
        <dbReference type="SAM" id="Phobius"/>
    </source>
</evidence>
<dbReference type="NCBIfam" id="TIGR01593">
    <property type="entry name" value="holin_tox_secr"/>
    <property type="match status" value="1"/>
</dbReference>
<evidence type="ECO:0000256" key="4">
    <source>
        <dbReference type="ARBA" id="ARBA00023136"/>
    </source>
</evidence>
<keyword evidence="4 6" id="KW-0472">Membrane</keyword>
<evidence type="ECO:0000313" key="7">
    <source>
        <dbReference type="EMBL" id="OAB34211.1"/>
    </source>
</evidence>
<dbReference type="OrthoDB" id="88184at2"/>
<protein>
    <submittedName>
        <fullName evidence="7">Holin</fullName>
    </submittedName>
</protein>
<gene>
    <name evidence="7" type="ORF">PGLA_23330</name>
</gene>
<name>A0A168DHN2_9BACL</name>
<dbReference type="Proteomes" id="UP000076967">
    <property type="component" value="Unassembled WGS sequence"/>
</dbReference>
<sequence length="135" mass="14783">MDLTLKWGIALFGTIGTYFFGGWTELISFFLLAIVIDYGTGLAASIKEGKGLSSKVGFWGLAKKGLMMLVVILAHRLDVLFGSDVIMIGAIYFYLANELISITENYGRLGLPLPKQIKDVIAILKKRGAINHESI</sequence>
<comment type="subcellular location">
    <subcellularLocation>
        <location evidence="1">Membrane</location>
        <topology evidence="1">Multi-pass membrane protein</topology>
    </subcellularLocation>
</comment>
<evidence type="ECO:0000256" key="3">
    <source>
        <dbReference type="ARBA" id="ARBA00022989"/>
    </source>
</evidence>
<dbReference type="AlphaFoldDB" id="A0A168DHN2"/>
<keyword evidence="8" id="KW-1185">Reference proteome</keyword>
<comment type="caution">
    <text evidence="7">The sequence shown here is derived from an EMBL/GenBank/DDBJ whole genome shotgun (WGS) entry which is preliminary data.</text>
</comment>
<dbReference type="Pfam" id="PF05105">
    <property type="entry name" value="Phage_holin_4_1"/>
    <property type="match status" value="1"/>
</dbReference>
<keyword evidence="3 6" id="KW-1133">Transmembrane helix</keyword>
<dbReference type="InterPro" id="IPR006480">
    <property type="entry name" value="Phage_holin_4_1"/>
</dbReference>
<feature type="transmembrane region" description="Helical" evidence="6">
    <location>
        <begin position="66"/>
        <end position="95"/>
    </location>
</feature>
<dbReference type="STRING" id="494026.PGLA_23330"/>
<organism evidence="7 8">
    <name type="scientific">Paenibacillus glacialis</name>
    <dbReference type="NCBI Taxonomy" id="494026"/>
    <lineage>
        <taxon>Bacteria</taxon>
        <taxon>Bacillati</taxon>
        <taxon>Bacillota</taxon>
        <taxon>Bacilli</taxon>
        <taxon>Bacillales</taxon>
        <taxon>Paenibacillaceae</taxon>
        <taxon>Paenibacillus</taxon>
    </lineage>
</organism>
<evidence type="ECO:0000256" key="1">
    <source>
        <dbReference type="ARBA" id="ARBA00004141"/>
    </source>
</evidence>